<reference evidence="4 5" key="1">
    <citation type="submission" date="2018-07" db="EMBL/GenBank/DDBJ databases">
        <title>The complete nuclear genome of the prasinophyte Chloropicon primus (CCMP1205).</title>
        <authorList>
            <person name="Pombert J.-F."/>
            <person name="Otis C."/>
            <person name="Turmel M."/>
            <person name="Lemieux C."/>
        </authorList>
    </citation>
    <scope>NUCLEOTIDE SEQUENCE [LARGE SCALE GENOMIC DNA]</scope>
    <source>
        <strain evidence="4 5">CCMP1205</strain>
    </source>
</reference>
<evidence type="ECO:0000313" key="5">
    <source>
        <dbReference type="Proteomes" id="UP000316726"/>
    </source>
</evidence>
<feature type="signal peptide" evidence="2">
    <location>
        <begin position="1"/>
        <end position="34"/>
    </location>
</feature>
<keyword evidence="2" id="KW-0732">Signal</keyword>
<gene>
    <name evidence="4" type="ORF">A3770_06p45790</name>
    <name evidence="3" type="ORF">CPRI1469_LOCUS5568</name>
</gene>
<dbReference type="EMBL" id="HBHL01008445">
    <property type="protein sequence ID" value="CAD9716712.1"/>
    <property type="molecule type" value="Transcribed_RNA"/>
</dbReference>
<evidence type="ECO:0000256" key="2">
    <source>
        <dbReference type="SAM" id="SignalP"/>
    </source>
</evidence>
<evidence type="ECO:0000256" key="1">
    <source>
        <dbReference type="SAM" id="MobiDB-lite"/>
    </source>
</evidence>
<name>A0A5B8MP24_9CHLO</name>
<dbReference type="EMBL" id="CP031039">
    <property type="protein sequence ID" value="QDZ22061.1"/>
    <property type="molecule type" value="Genomic_DNA"/>
</dbReference>
<accession>A0A5B8MP24</accession>
<organism evidence="4 5">
    <name type="scientific">Chloropicon primus</name>
    <dbReference type="NCBI Taxonomy" id="1764295"/>
    <lineage>
        <taxon>Eukaryota</taxon>
        <taxon>Viridiplantae</taxon>
        <taxon>Chlorophyta</taxon>
        <taxon>Chloropicophyceae</taxon>
        <taxon>Chloropicales</taxon>
        <taxon>Chloropicaceae</taxon>
        <taxon>Chloropicon</taxon>
    </lineage>
</organism>
<sequence length="369" mass="38774">MASRSSGFGRGRWARFALVAWACVTLLAVSATAGSGVDEATKRMQEFMRARQRQQRESLERMREWEKANLGGSGGGRAEITVLSEVPLTTATEMASSSSDASARRTSRSSTSSTRGGGSGSSTYTYSSSSSSSSSSFSRSSTRAAGEVKSSDRVGIAVQTPEVDIVFNVGPALENLGIRVTPRSEPAAVARGLEEEAFSVEPPAAEPGRPSRILIEDGADISQVGNGYPTLNIELETPLFNFTYVESEESGESTYTVCTFVRELDPSQISIVAPSGSHSGSFGANAQEGDIVAAAEALFESKPLDPSAEDMSGSFHLVTGTPGSLSLVEAANLFSLDLPEGVGETLAGAEPKCSKKFCSHRDTSCLLTF</sequence>
<evidence type="ECO:0000313" key="3">
    <source>
        <dbReference type="EMBL" id="CAD9716712.1"/>
    </source>
</evidence>
<feature type="compositionally biased region" description="Low complexity" evidence="1">
    <location>
        <begin position="121"/>
        <end position="145"/>
    </location>
</feature>
<protein>
    <submittedName>
        <fullName evidence="4">Uncharacterized protein</fullName>
    </submittedName>
</protein>
<feature type="region of interest" description="Disordered" evidence="1">
    <location>
        <begin position="92"/>
        <end position="152"/>
    </location>
</feature>
<dbReference type="AlphaFoldDB" id="A0A5B8MP24"/>
<proteinExistence type="predicted"/>
<evidence type="ECO:0000313" key="4">
    <source>
        <dbReference type="EMBL" id="QDZ22061.1"/>
    </source>
</evidence>
<feature type="chain" id="PRO_5036138504" evidence="2">
    <location>
        <begin position="35"/>
        <end position="369"/>
    </location>
</feature>
<keyword evidence="5" id="KW-1185">Reference proteome</keyword>
<dbReference type="Proteomes" id="UP000316726">
    <property type="component" value="Chromosome 6"/>
</dbReference>
<reference evidence="3" key="2">
    <citation type="submission" date="2021-01" db="EMBL/GenBank/DDBJ databases">
        <authorList>
            <person name="Corre E."/>
            <person name="Pelletier E."/>
            <person name="Niang G."/>
            <person name="Scheremetjew M."/>
            <person name="Finn R."/>
            <person name="Kale V."/>
            <person name="Holt S."/>
            <person name="Cochrane G."/>
            <person name="Meng A."/>
            <person name="Brown T."/>
            <person name="Cohen L."/>
        </authorList>
    </citation>
    <scope>NUCLEOTIDE SEQUENCE</scope>
    <source>
        <strain evidence="3">CCMP1205</strain>
    </source>
</reference>